<feature type="compositionally biased region" description="Basic and acidic residues" evidence="1">
    <location>
        <begin position="301"/>
        <end position="312"/>
    </location>
</feature>
<feature type="region of interest" description="Disordered" evidence="1">
    <location>
        <begin position="1"/>
        <end position="42"/>
    </location>
</feature>
<feature type="compositionally biased region" description="Basic and acidic residues" evidence="1">
    <location>
        <begin position="268"/>
        <end position="287"/>
    </location>
</feature>
<evidence type="ECO:0000313" key="3">
    <source>
        <dbReference type="Proteomes" id="UP000554235"/>
    </source>
</evidence>
<gene>
    <name evidence="2" type="ORF">FALBO_3694</name>
</gene>
<evidence type="ECO:0000313" key="2">
    <source>
        <dbReference type="EMBL" id="KAF4469405.1"/>
    </source>
</evidence>
<reference evidence="2 3" key="1">
    <citation type="submission" date="2020-01" db="EMBL/GenBank/DDBJ databases">
        <title>Identification and distribution of gene clusters putatively required for synthesis of sphingolipid metabolism inhibitors in phylogenetically diverse species of the filamentous fungus Fusarium.</title>
        <authorList>
            <person name="Kim H.-S."/>
            <person name="Busman M."/>
            <person name="Brown D.W."/>
            <person name="Divon H."/>
            <person name="Uhlig S."/>
            <person name="Proctor R.H."/>
        </authorList>
    </citation>
    <scope>NUCLEOTIDE SEQUENCE [LARGE SCALE GENOMIC DNA]</scope>
    <source>
        <strain evidence="2 3">NRRL 20459</strain>
    </source>
</reference>
<sequence length="687" mass="74772">MPSQRLRAATVSTAAGAQRRRGSFTADRTDSSTFEKPSLDKRVSRDDLSLILKSSRKANHHHVTAFHVPIHGRPPSPDTSPRSSELTRVTMVRTSTPDSIRDSTETGVIAIGMAIGSPTQAGEHAPIMTWNPQRAMNAAAEIPEPTPEPVEDTQQKARKWGLFRSKSKRAVKPVQPQRAMTDTPNLSTTSLSSGAPASTPGLPVRSTSLADHARKTPKHKPIVIRSQTEPTIIEPAESTVETPVPTPAQAPMPVPTSAEMKPLSPGKLTKERPVNERTPSKEVKSKETSGGIGRKMSLRALRGDSARRRAEKAAAAQPPSPPPMPPMPAMATIPQITGPLLDIEIPSIKMERYSVMFNNLLQPQGSASSLLARRQATLDRLKTISDQITNEGQDDSRQRRASSPQPQPSPVFLDPTMSKPLPSPRLRSNTYPAQSLSPMDASFQDEAQEARVIQVSRARDVNRDNSSPNSQIKLVSKFNKRPGTLSPEKQNLTPARQGSPPSPIARSKQPSPFTPETSSLILDSPENTDDETRTQVAKKKPQPSPEPTWQMVSPPASITSSTAEASKRLSPQSLASPESITVTMPPETDPEEALRNAVEISIARQISVSHQQRKMLHPLKSNPSVRQRINGSPDGPAGAYIPIEKNERLSETKTATPVLVHPRELAHSPDAWQMHRKSERVILEGGP</sequence>
<dbReference type="Proteomes" id="UP000554235">
    <property type="component" value="Unassembled WGS sequence"/>
</dbReference>
<keyword evidence="3" id="KW-1185">Reference proteome</keyword>
<feature type="compositionally biased region" description="Polar residues" evidence="1">
    <location>
        <begin position="487"/>
        <end position="496"/>
    </location>
</feature>
<feature type="region of interest" description="Disordered" evidence="1">
    <location>
        <begin position="456"/>
        <end position="592"/>
    </location>
</feature>
<dbReference type="OrthoDB" id="5404004at2759"/>
<feature type="compositionally biased region" description="Polar residues" evidence="1">
    <location>
        <begin position="621"/>
        <end position="630"/>
    </location>
</feature>
<name>A0A8H4LGV1_9HYPO</name>
<feature type="compositionally biased region" description="Polar residues" evidence="1">
    <location>
        <begin position="426"/>
        <end position="437"/>
    </location>
</feature>
<feature type="compositionally biased region" description="Pro residues" evidence="1">
    <location>
        <begin position="318"/>
        <end position="328"/>
    </location>
</feature>
<feature type="compositionally biased region" description="Polar residues" evidence="1">
    <location>
        <begin position="556"/>
        <end position="582"/>
    </location>
</feature>
<feature type="region of interest" description="Disordered" evidence="1">
    <location>
        <begin position="167"/>
        <end position="332"/>
    </location>
</feature>
<protein>
    <submittedName>
        <fullName evidence="2">Uncharacterized protein</fullName>
    </submittedName>
</protein>
<feature type="compositionally biased region" description="Polar residues" evidence="1">
    <location>
        <begin position="508"/>
        <end position="521"/>
    </location>
</feature>
<comment type="caution">
    <text evidence="2">The sequence shown here is derived from an EMBL/GenBank/DDBJ whole genome shotgun (WGS) entry which is preliminary data.</text>
</comment>
<feature type="compositionally biased region" description="Polar residues" evidence="1">
    <location>
        <begin position="178"/>
        <end position="196"/>
    </location>
</feature>
<feature type="region of interest" description="Disordered" evidence="1">
    <location>
        <begin position="611"/>
        <end position="640"/>
    </location>
</feature>
<accession>A0A8H4LGV1</accession>
<organism evidence="2 3">
    <name type="scientific">Fusarium albosuccineum</name>
    <dbReference type="NCBI Taxonomy" id="1237068"/>
    <lineage>
        <taxon>Eukaryota</taxon>
        <taxon>Fungi</taxon>
        <taxon>Dikarya</taxon>
        <taxon>Ascomycota</taxon>
        <taxon>Pezizomycotina</taxon>
        <taxon>Sordariomycetes</taxon>
        <taxon>Hypocreomycetidae</taxon>
        <taxon>Hypocreales</taxon>
        <taxon>Nectriaceae</taxon>
        <taxon>Fusarium</taxon>
        <taxon>Fusarium decemcellulare species complex</taxon>
    </lineage>
</organism>
<evidence type="ECO:0000256" key="1">
    <source>
        <dbReference type="SAM" id="MobiDB-lite"/>
    </source>
</evidence>
<feature type="compositionally biased region" description="Pro residues" evidence="1">
    <location>
        <begin position="244"/>
        <end position="254"/>
    </location>
</feature>
<feature type="compositionally biased region" description="Polar residues" evidence="1">
    <location>
        <begin position="464"/>
        <end position="473"/>
    </location>
</feature>
<proteinExistence type="predicted"/>
<dbReference type="AlphaFoldDB" id="A0A8H4LGV1"/>
<dbReference type="EMBL" id="JAADYS010000480">
    <property type="protein sequence ID" value="KAF4469405.1"/>
    <property type="molecule type" value="Genomic_DNA"/>
</dbReference>
<feature type="region of interest" description="Disordered" evidence="1">
    <location>
        <begin position="385"/>
        <end position="437"/>
    </location>
</feature>